<sequence length="226" mass="24741">MSLPRAPRAVVFDMDGLLFDTEALYQQAYFEAAELGGFEVSPEAIRLAIGMPWVRGRELMLGALGEQFPIDDYYARMTDRFLELSATDLRLKPGVVELLDVLDRLKLPRCIATSSAQSTVRDHLSAHNLIDRFHAVIGHGDYENSKPAPDPFLLAAKRLGVPASFCLALEDSHNGVRSASAAGMMTIMVPDLVPPTKEIAKLCHSVVESLHQVAALVMQAWGPNAE</sequence>
<evidence type="ECO:0000313" key="2">
    <source>
        <dbReference type="Proteomes" id="UP001597237"/>
    </source>
</evidence>
<dbReference type="RefSeq" id="WP_377282111.1">
    <property type="nucleotide sequence ID" value="NZ_JBHRSI010000005.1"/>
</dbReference>
<dbReference type="GO" id="GO:0016787">
    <property type="term" value="F:hydrolase activity"/>
    <property type="evidence" value="ECO:0007669"/>
    <property type="project" value="UniProtKB-KW"/>
</dbReference>
<dbReference type="Gene3D" id="3.40.50.1000">
    <property type="entry name" value="HAD superfamily/HAD-like"/>
    <property type="match status" value="1"/>
</dbReference>
<dbReference type="PANTHER" id="PTHR18901">
    <property type="entry name" value="2-DEOXYGLUCOSE-6-PHOSPHATE PHOSPHATASE 2"/>
    <property type="match status" value="1"/>
</dbReference>
<dbReference type="InterPro" id="IPR041492">
    <property type="entry name" value="HAD_2"/>
</dbReference>
<organism evidence="1 2">
    <name type="scientific">Phenylobacterium terrae</name>
    <dbReference type="NCBI Taxonomy" id="2665495"/>
    <lineage>
        <taxon>Bacteria</taxon>
        <taxon>Pseudomonadati</taxon>
        <taxon>Pseudomonadota</taxon>
        <taxon>Alphaproteobacteria</taxon>
        <taxon>Caulobacterales</taxon>
        <taxon>Caulobacteraceae</taxon>
        <taxon>Phenylobacterium</taxon>
    </lineage>
</organism>
<dbReference type="CDD" id="cd07505">
    <property type="entry name" value="HAD_BPGM-like"/>
    <property type="match status" value="1"/>
</dbReference>
<dbReference type="SUPFAM" id="SSF56784">
    <property type="entry name" value="HAD-like"/>
    <property type="match status" value="1"/>
</dbReference>
<comment type="caution">
    <text evidence="1">The sequence shown here is derived from an EMBL/GenBank/DDBJ whole genome shotgun (WGS) entry which is preliminary data.</text>
</comment>
<dbReference type="InterPro" id="IPR036412">
    <property type="entry name" value="HAD-like_sf"/>
</dbReference>
<keyword evidence="1" id="KW-0378">Hydrolase</keyword>
<accession>A0ABW4N5Q7</accession>
<gene>
    <name evidence="1" type="ORF">ACFSC0_17290</name>
</gene>
<dbReference type="SFLD" id="SFLDS00003">
    <property type="entry name" value="Haloacid_Dehalogenase"/>
    <property type="match status" value="1"/>
</dbReference>
<dbReference type="InterPro" id="IPR023214">
    <property type="entry name" value="HAD_sf"/>
</dbReference>
<dbReference type="EMBL" id="JBHUEY010000006">
    <property type="protein sequence ID" value="MFD1785158.1"/>
    <property type="molecule type" value="Genomic_DNA"/>
</dbReference>
<name>A0ABW4N5Q7_9CAUL</name>
<dbReference type="Pfam" id="PF13419">
    <property type="entry name" value="HAD_2"/>
    <property type="match status" value="1"/>
</dbReference>
<dbReference type="Proteomes" id="UP001597237">
    <property type="component" value="Unassembled WGS sequence"/>
</dbReference>
<dbReference type="InterPro" id="IPR023198">
    <property type="entry name" value="PGP-like_dom2"/>
</dbReference>
<dbReference type="SFLD" id="SFLDG01135">
    <property type="entry name" value="C1.5.6:_HAD__Beta-PGM__Phospha"/>
    <property type="match status" value="1"/>
</dbReference>
<proteinExistence type="predicted"/>
<keyword evidence="2" id="KW-1185">Reference proteome</keyword>
<dbReference type="SFLD" id="SFLDG01129">
    <property type="entry name" value="C1.5:_HAD__Beta-PGM__Phosphata"/>
    <property type="match status" value="1"/>
</dbReference>
<dbReference type="NCBIfam" id="TIGR01509">
    <property type="entry name" value="HAD-SF-IA-v3"/>
    <property type="match status" value="1"/>
</dbReference>
<reference evidence="2" key="1">
    <citation type="journal article" date="2019" name="Int. J. Syst. Evol. Microbiol.">
        <title>The Global Catalogue of Microorganisms (GCM) 10K type strain sequencing project: providing services to taxonomists for standard genome sequencing and annotation.</title>
        <authorList>
            <consortium name="The Broad Institute Genomics Platform"/>
            <consortium name="The Broad Institute Genome Sequencing Center for Infectious Disease"/>
            <person name="Wu L."/>
            <person name="Ma J."/>
        </authorList>
    </citation>
    <scope>NUCLEOTIDE SEQUENCE [LARGE SCALE GENOMIC DNA]</scope>
    <source>
        <strain evidence="2">DFY28</strain>
    </source>
</reference>
<dbReference type="Gene3D" id="1.10.150.240">
    <property type="entry name" value="Putative phosphatase, domain 2"/>
    <property type="match status" value="1"/>
</dbReference>
<dbReference type="InterPro" id="IPR006439">
    <property type="entry name" value="HAD-SF_hydro_IA"/>
</dbReference>
<evidence type="ECO:0000313" key="1">
    <source>
        <dbReference type="EMBL" id="MFD1785158.1"/>
    </source>
</evidence>
<dbReference type="PANTHER" id="PTHR18901:SF38">
    <property type="entry name" value="PSEUDOURIDINE-5'-PHOSPHATASE"/>
    <property type="match status" value="1"/>
</dbReference>
<protein>
    <submittedName>
        <fullName evidence="1">HAD family hydrolase</fullName>
    </submittedName>
</protein>